<evidence type="ECO:0000313" key="2">
    <source>
        <dbReference type="EMBL" id="ABW00886.1"/>
    </source>
</evidence>
<protein>
    <submittedName>
        <fullName evidence="2">Bacterio-opsin activator HTH domain protein</fullName>
    </submittedName>
</protein>
<dbReference type="InterPro" id="IPR007050">
    <property type="entry name" value="HTH_bacterioopsin"/>
</dbReference>
<evidence type="ECO:0000313" key="3">
    <source>
        <dbReference type="Proteomes" id="UP000001137"/>
    </source>
</evidence>
<dbReference type="GeneID" id="5708892"/>
<sequence length="238" mass="27897">MIPEGLSKVSELALVSFRFRHKGDWTLWTRMINAHFISTAWYPIIDYANIEVINVKWIDKGSSIHEYFTKLSKRGLIYDVGLVRKITSNMYLVGFMGPYRNTVRERLILNNILYFKSTIHDGVQDWLILAPLNKVNDFKESLKNIGKLVNFRAQPITNIRDIMRIIIRNNNLIDYVKLALTNNELKTLRSAWELKYFDLNNRSTLSEVSAALNKDKSTVDRQIKESIRKIIYYIMSIM</sequence>
<reference evidence="2 3" key="1">
    <citation type="submission" date="2007-10" db="EMBL/GenBank/DDBJ databases">
        <title>Complete sequence of Caldivirga maquilingensis IC-167.</title>
        <authorList>
            <consortium name="US DOE Joint Genome Institute"/>
            <person name="Copeland A."/>
            <person name="Lucas S."/>
            <person name="Lapidus A."/>
            <person name="Barry K."/>
            <person name="Glavina del Rio T."/>
            <person name="Dalin E."/>
            <person name="Tice H."/>
            <person name="Pitluck S."/>
            <person name="Saunders E."/>
            <person name="Brettin T."/>
            <person name="Bruce D."/>
            <person name="Detter J.C."/>
            <person name="Han C."/>
            <person name="Schmutz J."/>
            <person name="Larimer F."/>
            <person name="Land M."/>
            <person name="Hauser L."/>
            <person name="Kyrpides N."/>
            <person name="Ivanova N."/>
            <person name="Biddle J.F."/>
            <person name="Zhang Z."/>
            <person name="Fitz-Gibbon S.T."/>
            <person name="Lowe T.M."/>
            <person name="Saltikov C."/>
            <person name="House C.H."/>
            <person name="Richardson P."/>
        </authorList>
    </citation>
    <scope>NUCLEOTIDE SEQUENCE [LARGE SCALE GENOMIC DNA]</scope>
    <source>
        <strain evidence="3">ATCC 700844 / DSM 13496 / JCM 10307 / IC-167</strain>
    </source>
</reference>
<gene>
    <name evidence="2" type="ordered locus">Cmaq_0032</name>
</gene>
<name>A8M9K5_CALMQ</name>
<dbReference type="Pfam" id="PF04967">
    <property type="entry name" value="HTH_10"/>
    <property type="match status" value="1"/>
</dbReference>
<organism evidence="2 3">
    <name type="scientific">Caldivirga maquilingensis (strain ATCC 700844 / DSM 13496 / JCM 10307 / IC-167)</name>
    <dbReference type="NCBI Taxonomy" id="397948"/>
    <lineage>
        <taxon>Archaea</taxon>
        <taxon>Thermoproteota</taxon>
        <taxon>Thermoprotei</taxon>
        <taxon>Thermoproteales</taxon>
        <taxon>Thermoproteaceae</taxon>
        <taxon>Caldivirga</taxon>
    </lineage>
</organism>
<dbReference type="HOGENOM" id="CLU_1163758_0_0_2"/>
<dbReference type="RefSeq" id="WP_012185106.1">
    <property type="nucleotide sequence ID" value="NC_009954.1"/>
</dbReference>
<dbReference type="AlphaFoldDB" id="A8M9K5"/>
<dbReference type="STRING" id="397948.Cmaq_0032"/>
<feature type="domain" description="HTH bat-type" evidence="1">
    <location>
        <begin position="180"/>
        <end position="231"/>
    </location>
</feature>
<dbReference type="Proteomes" id="UP000001137">
    <property type="component" value="Chromosome"/>
</dbReference>
<dbReference type="OrthoDB" id="378285at2157"/>
<dbReference type="EMBL" id="CP000852">
    <property type="protein sequence ID" value="ABW00886.1"/>
    <property type="molecule type" value="Genomic_DNA"/>
</dbReference>
<dbReference type="eggNOG" id="arCOG02272">
    <property type="taxonomic scope" value="Archaea"/>
</dbReference>
<evidence type="ECO:0000259" key="1">
    <source>
        <dbReference type="Pfam" id="PF04967"/>
    </source>
</evidence>
<keyword evidence="3" id="KW-1185">Reference proteome</keyword>
<proteinExistence type="predicted"/>
<dbReference type="KEGG" id="cma:Cmaq_0032"/>
<accession>A8M9K5</accession>